<comment type="similarity">
    <text evidence="6">Belongs to the Vsr family.</text>
</comment>
<evidence type="ECO:0000256" key="1">
    <source>
        <dbReference type="ARBA" id="ARBA00022722"/>
    </source>
</evidence>
<dbReference type="InterPro" id="IPR004603">
    <property type="entry name" value="DNA_mismatch_endonuc_vsr"/>
</dbReference>
<evidence type="ECO:0000313" key="8">
    <source>
        <dbReference type="Proteomes" id="UP001370100"/>
    </source>
</evidence>
<name>A0ABU8N8X5_9PSEU</name>
<dbReference type="NCBIfam" id="TIGR00632">
    <property type="entry name" value="vsr"/>
    <property type="match status" value="1"/>
</dbReference>
<reference evidence="7 8" key="1">
    <citation type="submission" date="2024-03" db="EMBL/GenBank/DDBJ databases">
        <title>Actinomycetospora sp. OC33-EN06, a novel actinomycete isolated from wild orchid (Aerides multiflora).</title>
        <authorList>
            <person name="Suriyachadkun C."/>
        </authorList>
    </citation>
    <scope>NUCLEOTIDE SEQUENCE [LARGE SCALE GENOMIC DNA]</scope>
    <source>
        <strain evidence="7 8">OC33-EN06</strain>
    </source>
</reference>
<sequence length="134" mass="16079">MSRARRRDTQPEMLIRREAHRRGLRYRVDTPLPGLPRRRADMVFSGCRVAVFVDGCFWHSCPDHTTIPRANREWWVHKLDVNRARDRETDTHLESLGWTVLRFWEHEDPKLAVDRLECVVRRRQDRSDDPVARP</sequence>
<evidence type="ECO:0000256" key="3">
    <source>
        <dbReference type="ARBA" id="ARBA00022763"/>
    </source>
</evidence>
<evidence type="ECO:0000256" key="4">
    <source>
        <dbReference type="ARBA" id="ARBA00022801"/>
    </source>
</evidence>
<keyword evidence="8" id="KW-1185">Reference proteome</keyword>
<keyword evidence="5" id="KW-0234">DNA repair</keyword>
<evidence type="ECO:0000256" key="6">
    <source>
        <dbReference type="ARBA" id="ARBA00029466"/>
    </source>
</evidence>
<dbReference type="Pfam" id="PF03852">
    <property type="entry name" value="Vsr"/>
    <property type="match status" value="1"/>
</dbReference>
<dbReference type="InterPro" id="IPR011335">
    <property type="entry name" value="Restrct_endonuc-II-like"/>
</dbReference>
<dbReference type="Proteomes" id="UP001370100">
    <property type="component" value="Unassembled WGS sequence"/>
</dbReference>
<keyword evidence="3" id="KW-0227">DNA damage</keyword>
<evidence type="ECO:0000256" key="2">
    <source>
        <dbReference type="ARBA" id="ARBA00022759"/>
    </source>
</evidence>
<gene>
    <name evidence="7" type="ORF">WCD41_20545</name>
</gene>
<keyword evidence="1" id="KW-0540">Nuclease</keyword>
<dbReference type="Gene3D" id="3.40.960.10">
    <property type="entry name" value="VSR Endonuclease"/>
    <property type="match status" value="1"/>
</dbReference>
<dbReference type="CDD" id="cd00221">
    <property type="entry name" value="Vsr"/>
    <property type="match status" value="1"/>
</dbReference>
<comment type="caution">
    <text evidence="7">The sequence shown here is derived from an EMBL/GenBank/DDBJ whole genome shotgun (WGS) entry which is preliminary data.</text>
</comment>
<proteinExistence type="inferred from homology"/>
<organism evidence="7 8">
    <name type="scientific">Actinomycetospora aeridis</name>
    <dbReference type="NCBI Taxonomy" id="3129231"/>
    <lineage>
        <taxon>Bacteria</taxon>
        <taxon>Bacillati</taxon>
        <taxon>Actinomycetota</taxon>
        <taxon>Actinomycetes</taxon>
        <taxon>Pseudonocardiales</taxon>
        <taxon>Pseudonocardiaceae</taxon>
        <taxon>Actinomycetospora</taxon>
    </lineage>
</organism>
<dbReference type="GO" id="GO:0004519">
    <property type="term" value="F:endonuclease activity"/>
    <property type="evidence" value="ECO:0007669"/>
    <property type="project" value="UniProtKB-KW"/>
</dbReference>
<accession>A0ABU8N8X5</accession>
<dbReference type="RefSeq" id="WP_337715805.1">
    <property type="nucleotide sequence ID" value="NZ_JBBEGL010000005.1"/>
</dbReference>
<evidence type="ECO:0000313" key="7">
    <source>
        <dbReference type="EMBL" id="MEJ2888860.1"/>
    </source>
</evidence>
<dbReference type="SUPFAM" id="SSF52980">
    <property type="entry name" value="Restriction endonuclease-like"/>
    <property type="match status" value="1"/>
</dbReference>
<keyword evidence="2 7" id="KW-0255">Endonuclease</keyword>
<dbReference type="EMBL" id="JBBEGL010000005">
    <property type="protein sequence ID" value="MEJ2888860.1"/>
    <property type="molecule type" value="Genomic_DNA"/>
</dbReference>
<keyword evidence="4" id="KW-0378">Hydrolase</keyword>
<protein>
    <submittedName>
        <fullName evidence="7">Very short patch repair endonuclease</fullName>
    </submittedName>
</protein>
<evidence type="ECO:0000256" key="5">
    <source>
        <dbReference type="ARBA" id="ARBA00023204"/>
    </source>
</evidence>